<dbReference type="AlphaFoldDB" id="A0A3P3Q4U7"/>
<sequence>MRGKDNRGTLMVEAALIYPLFIFTIIAMLVLGLLKLEQTLVQFATTKIASQAAREAAYPGYEKYLAPASSGIDIDVIGFPGTDGVDSYYKERELYAGFFRSKDEVGNGFEEKLNALLLKYTMVSGLTVDSDIEITGIITPTVKANIKYGIRLPDGLAKALKHIGAPENLELQESSYAFSSNATEFVRDIDLGADLIDFLLEKFNLKERVDVYVNKLKTLRDKLGGTGR</sequence>
<keyword evidence="3" id="KW-1185">Reference proteome</keyword>
<protein>
    <submittedName>
        <fullName evidence="2">Pilus assembly protein</fullName>
    </submittedName>
</protein>
<organism evidence="2 3">
    <name type="scientific">Lachnoanaerobaculum orale</name>
    <dbReference type="NCBI Taxonomy" id="979627"/>
    <lineage>
        <taxon>Bacteria</taxon>
        <taxon>Bacillati</taxon>
        <taxon>Bacillota</taxon>
        <taxon>Clostridia</taxon>
        <taxon>Lachnospirales</taxon>
        <taxon>Lachnospiraceae</taxon>
        <taxon>Lachnoanaerobaculum</taxon>
    </lineage>
</organism>
<feature type="transmembrane region" description="Helical" evidence="1">
    <location>
        <begin position="12"/>
        <end position="34"/>
    </location>
</feature>
<accession>A0A3P3Q4U7</accession>
<keyword evidence="1" id="KW-1133">Transmembrane helix</keyword>
<evidence type="ECO:0000313" key="2">
    <source>
        <dbReference type="EMBL" id="RRJ16064.1"/>
    </source>
</evidence>
<dbReference type="Proteomes" id="UP000276982">
    <property type="component" value="Unassembled WGS sequence"/>
</dbReference>
<name>A0A3P3Q4U7_9FIRM</name>
<keyword evidence="1" id="KW-0472">Membrane</keyword>
<keyword evidence="1" id="KW-0812">Transmembrane</keyword>
<comment type="caution">
    <text evidence="2">The sequence shown here is derived from an EMBL/GenBank/DDBJ whole genome shotgun (WGS) entry which is preliminary data.</text>
</comment>
<evidence type="ECO:0000313" key="3">
    <source>
        <dbReference type="Proteomes" id="UP000276982"/>
    </source>
</evidence>
<dbReference type="RefSeq" id="WP_124951214.1">
    <property type="nucleotide sequence ID" value="NZ_RRCM01000001.1"/>
</dbReference>
<dbReference type="EMBL" id="RRCM01000001">
    <property type="protein sequence ID" value="RRJ16064.1"/>
    <property type="molecule type" value="Genomic_DNA"/>
</dbReference>
<proteinExistence type="predicted"/>
<evidence type="ECO:0000256" key="1">
    <source>
        <dbReference type="SAM" id="Phobius"/>
    </source>
</evidence>
<reference evidence="2 3" key="1">
    <citation type="submission" date="2018-11" db="EMBL/GenBank/DDBJ databases">
        <title>Genome sequencing of Lachnoanaerobaculum orale DSM 24553T.</title>
        <authorList>
            <person name="Kook J.-K."/>
            <person name="Park S.-N."/>
            <person name="Lim Y.K."/>
        </authorList>
    </citation>
    <scope>NUCLEOTIDE SEQUENCE [LARGE SCALE GENOMIC DNA]</scope>
    <source>
        <strain evidence="2 3">DSM 24553</strain>
    </source>
</reference>
<gene>
    <name evidence="2" type="ORF">EHW90_03345</name>
</gene>